<feature type="region of interest" description="Disordered" evidence="1">
    <location>
        <begin position="2056"/>
        <end position="2097"/>
    </location>
</feature>
<organism evidence="4">
    <name type="scientific">Amorphochlora amoebiformis</name>
    <dbReference type="NCBI Taxonomy" id="1561963"/>
    <lineage>
        <taxon>Eukaryota</taxon>
        <taxon>Sar</taxon>
        <taxon>Rhizaria</taxon>
        <taxon>Cercozoa</taxon>
        <taxon>Chlorarachniophyceae</taxon>
        <taxon>Amorphochlora</taxon>
    </lineage>
</organism>
<dbReference type="SUPFAM" id="SSF56801">
    <property type="entry name" value="Acetyl-CoA synthetase-like"/>
    <property type="match status" value="1"/>
</dbReference>
<feature type="transmembrane region" description="Helical" evidence="2">
    <location>
        <begin position="1261"/>
        <end position="1281"/>
    </location>
</feature>
<keyword evidence="2" id="KW-0472">Membrane</keyword>
<dbReference type="InterPro" id="IPR001202">
    <property type="entry name" value="WW_dom"/>
</dbReference>
<dbReference type="SUPFAM" id="SSF51161">
    <property type="entry name" value="Trimeric LpxA-like enzymes"/>
    <property type="match status" value="3"/>
</dbReference>
<feature type="compositionally biased region" description="Basic and acidic residues" evidence="1">
    <location>
        <begin position="2086"/>
        <end position="2097"/>
    </location>
</feature>
<dbReference type="Pfam" id="PF00397">
    <property type="entry name" value="WW"/>
    <property type="match status" value="1"/>
</dbReference>
<dbReference type="SMART" id="SM00456">
    <property type="entry name" value="WW"/>
    <property type="match status" value="1"/>
</dbReference>
<feature type="compositionally biased region" description="Basic and acidic residues" evidence="1">
    <location>
        <begin position="1219"/>
        <end position="1241"/>
    </location>
</feature>
<feature type="region of interest" description="Disordered" evidence="1">
    <location>
        <begin position="1180"/>
        <end position="1241"/>
    </location>
</feature>
<name>A0A7S0D9W0_9EUKA</name>
<dbReference type="InterPro" id="IPR042099">
    <property type="entry name" value="ANL_N_sf"/>
</dbReference>
<proteinExistence type="predicted"/>
<dbReference type="CDD" id="cd00201">
    <property type="entry name" value="WW"/>
    <property type="match status" value="1"/>
</dbReference>
<feature type="region of interest" description="Disordered" evidence="1">
    <location>
        <begin position="206"/>
        <end position="237"/>
    </location>
</feature>
<feature type="region of interest" description="Disordered" evidence="1">
    <location>
        <begin position="73"/>
        <end position="130"/>
    </location>
</feature>
<keyword evidence="2" id="KW-1133">Transmembrane helix</keyword>
<feature type="transmembrane region" description="Helical" evidence="2">
    <location>
        <begin position="1913"/>
        <end position="1935"/>
    </location>
</feature>
<dbReference type="Gene3D" id="3.40.50.12780">
    <property type="entry name" value="N-terminal domain of ligase-like"/>
    <property type="match status" value="1"/>
</dbReference>
<feature type="region of interest" description="Disordered" evidence="1">
    <location>
        <begin position="879"/>
        <end position="923"/>
    </location>
</feature>
<keyword evidence="2" id="KW-0812">Transmembrane</keyword>
<dbReference type="InterPro" id="IPR045851">
    <property type="entry name" value="AMP-bd_C_sf"/>
</dbReference>
<dbReference type="InterPro" id="IPR000873">
    <property type="entry name" value="AMP-dep_synth/lig_dom"/>
</dbReference>
<dbReference type="Gene3D" id="2.160.10.10">
    <property type="entry name" value="Hexapeptide repeat proteins"/>
    <property type="match status" value="3"/>
</dbReference>
<evidence type="ECO:0000313" key="4">
    <source>
        <dbReference type="EMBL" id="CAD8448114.1"/>
    </source>
</evidence>
<dbReference type="SUPFAM" id="SSF51045">
    <property type="entry name" value="WW domain"/>
    <property type="match status" value="1"/>
</dbReference>
<feature type="compositionally biased region" description="Basic and acidic residues" evidence="1">
    <location>
        <begin position="217"/>
        <end position="232"/>
    </location>
</feature>
<feature type="transmembrane region" description="Helical" evidence="2">
    <location>
        <begin position="1363"/>
        <end position="1385"/>
    </location>
</feature>
<protein>
    <recommendedName>
        <fullName evidence="3">WW domain-containing protein</fullName>
    </recommendedName>
</protein>
<feature type="compositionally biased region" description="Polar residues" evidence="1">
    <location>
        <begin position="92"/>
        <end position="105"/>
    </location>
</feature>
<feature type="compositionally biased region" description="Low complexity" evidence="1">
    <location>
        <begin position="118"/>
        <end position="130"/>
    </location>
</feature>
<dbReference type="InterPro" id="IPR036020">
    <property type="entry name" value="WW_dom_sf"/>
</dbReference>
<dbReference type="InterPro" id="IPR011004">
    <property type="entry name" value="Trimer_LpxA-like_sf"/>
</dbReference>
<evidence type="ECO:0000256" key="1">
    <source>
        <dbReference type="SAM" id="MobiDB-lite"/>
    </source>
</evidence>
<feature type="transmembrane region" description="Helical" evidence="2">
    <location>
        <begin position="1817"/>
        <end position="1838"/>
    </location>
</feature>
<accession>A0A7S0D9W0</accession>
<feature type="transmembrane region" description="Helical" evidence="2">
    <location>
        <begin position="1561"/>
        <end position="1589"/>
    </location>
</feature>
<feature type="region of interest" description="Disordered" evidence="1">
    <location>
        <begin position="1083"/>
        <end position="1113"/>
    </location>
</feature>
<feature type="domain" description="WW" evidence="3">
    <location>
        <begin position="28"/>
        <end position="62"/>
    </location>
</feature>
<gene>
    <name evidence="4" type="ORF">LAMO00422_LOCUS9391</name>
</gene>
<feature type="compositionally biased region" description="Polar residues" evidence="1">
    <location>
        <begin position="206"/>
        <end position="216"/>
    </location>
</feature>
<dbReference type="PANTHER" id="PTHR22754:SF32">
    <property type="entry name" value="DISCO-INTERACTING PROTEIN 2"/>
    <property type="match status" value="1"/>
</dbReference>
<dbReference type="Pfam" id="PF00501">
    <property type="entry name" value="AMP-binding"/>
    <property type="match status" value="1"/>
</dbReference>
<dbReference type="Gene3D" id="2.20.70.10">
    <property type="match status" value="1"/>
</dbReference>
<dbReference type="PANTHER" id="PTHR22754">
    <property type="entry name" value="DISCO-INTERACTING PROTEIN 2 DIP2 -RELATED"/>
    <property type="match status" value="1"/>
</dbReference>
<dbReference type="EMBL" id="HBEM01013593">
    <property type="protein sequence ID" value="CAD8448114.1"/>
    <property type="molecule type" value="Transcribed_RNA"/>
</dbReference>
<evidence type="ECO:0000259" key="3">
    <source>
        <dbReference type="PROSITE" id="PS50020"/>
    </source>
</evidence>
<feature type="transmembrane region" description="Helical" evidence="2">
    <location>
        <begin position="1322"/>
        <end position="1343"/>
    </location>
</feature>
<evidence type="ECO:0000256" key="2">
    <source>
        <dbReference type="SAM" id="Phobius"/>
    </source>
</evidence>
<dbReference type="InterPro" id="IPR020845">
    <property type="entry name" value="AMP-binding_CS"/>
</dbReference>
<feature type="transmembrane region" description="Helical" evidence="2">
    <location>
        <begin position="1854"/>
        <end position="1876"/>
    </location>
</feature>
<reference evidence="4" key="1">
    <citation type="submission" date="2021-01" db="EMBL/GenBank/DDBJ databases">
        <authorList>
            <person name="Corre E."/>
            <person name="Pelletier E."/>
            <person name="Niang G."/>
            <person name="Scheremetjew M."/>
            <person name="Finn R."/>
            <person name="Kale V."/>
            <person name="Holt S."/>
            <person name="Cochrane G."/>
            <person name="Meng A."/>
            <person name="Brown T."/>
            <person name="Cohen L."/>
        </authorList>
    </citation>
    <scope>NUCLEOTIDE SEQUENCE</scope>
    <source>
        <strain evidence="4">CCMP2058</strain>
    </source>
</reference>
<dbReference type="PROSITE" id="PS50020">
    <property type="entry name" value="WW_DOMAIN_2"/>
    <property type="match status" value="1"/>
</dbReference>
<sequence>MEGRRSQSQSSILRSCSRSMVDANGQVVELPPNWFSAFDSKRKKMYYYNKKTREKSWKPPPISEEGEFTVNQVKLGPRHSGSKSHVFDSKSRLGNSLSPELTRTLSPPVLPFPRRDSNGSMSLSMNSSADSDSLLIPRAEALSGSRGGGIVRSSSGGQIGALGAKDARHRNALSMLMDSSSNPLGKSTVSDIAALSDSKTTRYTSSQKLKTLSYSRSVEKESKGRSHGDGTHSPKRVNVKFEPFHNQPLWRGEKKKTKKGVHLLEKFLRNVYKNPNEDLFGWIEDNGKIGKPLTYELVWTQSTRIARKLKKYKCKEGDRVILCYHFGLDFIVAFIGCLLAKVIPVPIYPPNPARLQYSLKKMNFIVDDSKAVLLLTHRAFSSHIWSLKLKCPMMFPSIKTIDTDSIAKKATQQLKRRKKQQGDDLIFTNEAHEWWNEVRNAEKEIAFLQYTSGSTGDPKGVIVSFENLSHNLRFYEMSWNFSLTGDPRKTSPERMETFSWLPQYHDLGLIGCYLLTLWMGGRAYFMSPFAFLKNPMMWPIKAHEIKANRLVAANFAYGLVATKWNALKVPVGFNLARVKVAESGGEDNIKETMLKFEHMFEKHYGLRKEAIHSDYGLAECTLGVGGDANRPRRTYSKQEPNKVCCAVLADWGDEGHEVRVVDAKSRVEMKDGQKGEIWIHSKSVCQGYWNKPKKSEETFRATLKRDDGNPKAKRWLRTGDLGYIEDKKYLFFASRIKDILIVRGKNYYPRDIEVVAESVKGIRPGCCAVFGVRDPNNGTDCAVLVAEVREEARLKKMDLTLSGVSKNVCTAIFRSIGLSVSVVLLLKARTIPKTSSGKIRRNHTRDLYLKNNLKVAYRYEQSQGDYKVTQIIASHVMDEDDPTRRSSYMSPMDGPDAWEPTSASVRNTAGGRGGDEKTGDSNFDPFLVEKKALSEVFGEAFDWGGNAEVALGEMLDSMQLARISGLIRETFDLDISFEALMQGMTTGELLKTVHHYNINRAKDASIKTRRMSSPGNWGKESALLGINNENIGREAKTNSNPSSRARAKSWCTSTKVGASTAWDRVKAFGLGDFKLTVDQGFKTDLDSNDDDGPGSARSKYYNPEDRADYQPSAHTTKIGGYTSATLPAGFQSELGLTKNDELSNFAKLTRDAEQKAGGESGCTSRRLTLTSPLMIRQHLEGPGQSETVSANVGDPDSPRDSAPGNGIGLHSVTTKKPLRTNDIKNAKKEEKPSGEPEQKAKKEFGVKFPTRRSCCTRIKELIAIISFFLLGSACAIPSYHLGKWAIDLDQPWGYIHVGIYDDIFGICSARIFGVVMVQVVSLWALMFTIAVIGLKWILIGRYHPGVVELDSSMGKRWWYVDRLMAIWESLIGIFVVDTIVINLFYNLLGAHVAWSASISEFFREMDLVTIREGASVSGKLMPRLLTNEYILFDKVVINSNCKIRDGCVVEPGVSVGKDSTIEPLSRVSTGSKLTPGIYIGNPIHRILPKSSDDKDTSWSLLCEKVPLETVKILTLICLPHLLNFMSAPAVLLLWWMDPFGLCIFDDGEHLERSFGDIDIRYYTLVFLATVWVGSVLAMAPFTIIAKWVLAGHVRVGEYTPTLFTRWRRWFLSLLANLVTRYTFQLLGSLQVNNLWMRMLGMKFGKHCVSINFRIVHIEDAHLVTIGNGCFLSACTLVCDVTTNDGRSFKCPIRLGDHTSIGFRAIVEGHVILETWCALGWLTYVRGTYRSEQMSTADLEASSNSVVGGADAKKEAGLRPFRAKQSHAYLGHHIQGKRGLGICLLQRKEVLEVIRDDSGSETSETCFQRFYRLGFTTILLALSGFFLFFMYMFTVVLAYELTLEWGKPIEKYPNIYTLVFGIFVFAWGVMMVFMQAVHKWLTVYKFRTAELRLSLSVPICQLLRTVFIQQSMNISLTIQYILGYLLHGTSWAAWYLRMMGADVSETAIILTSELLFDFDLIKIGHGVVLDHQSQIVGHNFAGFRLRHGETKIGDGAIIGPYSYIQCGNHVGRRAKLLALSKVLTGEIGDNQTWGGIPAKRMAQGGRTLGNIKKKLRHSRYSVSGSVQHQKSRSRNPSRGRSPGASRADVKELKDISHL</sequence>
<dbReference type="Gene3D" id="3.30.300.30">
    <property type="match status" value="1"/>
</dbReference>
<dbReference type="PROSITE" id="PS00455">
    <property type="entry name" value="AMP_BINDING"/>
    <property type="match status" value="1"/>
</dbReference>